<dbReference type="Pfam" id="PF00392">
    <property type="entry name" value="GntR"/>
    <property type="match status" value="1"/>
</dbReference>
<dbReference type="SMART" id="SM00895">
    <property type="entry name" value="FCD"/>
    <property type="match status" value="1"/>
</dbReference>
<dbReference type="PANTHER" id="PTHR43537:SF20">
    <property type="entry name" value="HTH-TYPE TRANSCRIPTIONAL REPRESSOR GLAR"/>
    <property type="match status" value="1"/>
</dbReference>
<dbReference type="PANTHER" id="PTHR43537">
    <property type="entry name" value="TRANSCRIPTIONAL REGULATOR, GNTR FAMILY"/>
    <property type="match status" value="1"/>
</dbReference>
<proteinExistence type="predicted"/>
<dbReference type="InterPro" id="IPR008920">
    <property type="entry name" value="TF_FadR/GntR_C"/>
</dbReference>
<dbReference type="EMBL" id="JAUKVY010000026">
    <property type="protein sequence ID" value="MDO1536240.1"/>
    <property type="molecule type" value="Genomic_DNA"/>
</dbReference>
<evidence type="ECO:0000313" key="6">
    <source>
        <dbReference type="Proteomes" id="UP001169027"/>
    </source>
</evidence>
<keyword evidence="1" id="KW-0805">Transcription regulation</keyword>
<feature type="domain" description="HTH gntR-type" evidence="4">
    <location>
        <begin position="11"/>
        <end position="78"/>
    </location>
</feature>
<reference evidence="5" key="1">
    <citation type="submission" date="2023-06" db="EMBL/GenBank/DDBJ databases">
        <authorList>
            <person name="Jiang Y."/>
            <person name="Liu Q."/>
        </authorList>
    </citation>
    <scope>NUCLEOTIDE SEQUENCE</scope>
    <source>
        <strain evidence="5">CGMCC 1.12090</strain>
    </source>
</reference>
<dbReference type="SUPFAM" id="SSF46785">
    <property type="entry name" value="Winged helix' DNA-binding domain"/>
    <property type="match status" value="1"/>
</dbReference>
<dbReference type="RefSeq" id="WP_286536072.1">
    <property type="nucleotide sequence ID" value="NZ_JAUJZH010000026.1"/>
</dbReference>
<accession>A0ABT8SBS0</accession>
<evidence type="ECO:0000256" key="2">
    <source>
        <dbReference type="ARBA" id="ARBA00023125"/>
    </source>
</evidence>
<dbReference type="InterPro" id="IPR000524">
    <property type="entry name" value="Tscrpt_reg_HTH_GntR"/>
</dbReference>
<evidence type="ECO:0000259" key="4">
    <source>
        <dbReference type="PROSITE" id="PS50949"/>
    </source>
</evidence>
<gene>
    <name evidence="5" type="ORF">Q2T77_28525</name>
</gene>
<dbReference type="InterPro" id="IPR011711">
    <property type="entry name" value="GntR_C"/>
</dbReference>
<dbReference type="Gene3D" id="1.20.120.530">
    <property type="entry name" value="GntR ligand-binding domain-like"/>
    <property type="match status" value="1"/>
</dbReference>
<dbReference type="InterPro" id="IPR036390">
    <property type="entry name" value="WH_DNA-bd_sf"/>
</dbReference>
<dbReference type="PROSITE" id="PS50949">
    <property type="entry name" value="HTH_GNTR"/>
    <property type="match status" value="1"/>
</dbReference>
<evidence type="ECO:0000256" key="1">
    <source>
        <dbReference type="ARBA" id="ARBA00023015"/>
    </source>
</evidence>
<evidence type="ECO:0000313" key="5">
    <source>
        <dbReference type="EMBL" id="MDO1536240.1"/>
    </source>
</evidence>
<keyword evidence="2" id="KW-0238">DNA-binding</keyword>
<dbReference type="SUPFAM" id="SSF48008">
    <property type="entry name" value="GntR ligand-binding domain-like"/>
    <property type="match status" value="1"/>
</dbReference>
<dbReference type="InterPro" id="IPR036388">
    <property type="entry name" value="WH-like_DNA-bd_sf"/>
</dbReference>
<comment type="caution">
    <text evidence="5">The sequence shown here is derived from an EMBL/GenBank/DDBJ whole genome shotgun (WGS) entry which is preliminary data.</text>
</comment>
<keyword evidence="6" id="KW-1185">Reference proteome</keyword>
<sequence length="238" mass="26300">MTATSERPRGMSQTRLVFERLRTAIVEGRLLPSSKLNIAALAEELSVSAGAVREGLAMLEAEALVVSEPARGYRVSPVSALDLRNLVEARIQVEQLCLAEAIRHGDLAWEGRIVSALHRLTRIAEREAGQPRHLNREWAANHGEFHHALVSGCPNEWLLKMHQMLYQQSERYRFLTAPLAATERDVKAEHQAIVDAVLGRDIPTAQALIARHLDHTAQLLLDSPDLNQAREAQAGVAG</sequence>
<dbReference type="Gene3D" id="1.10.10.10">
    <property type="entry name" value="Winged helix-like DNA-binding domain superfamily/Winged helix DNA-binding domain"/>
    <property type="match status" value="1"/>
</dbReference>
<protein>
    <submittedName>
        <fullName evidence="5">FCD domain-containing protein</fullName>
    </submittedName>
</protein>
<evidence type="ECO:0000256" key="3">
    <source>
        <dbReference type="ARBA" id="ARBA00023163"/>
    </source>
</evidence>
<keyword evidence="3" id="KW-0804">Transcription</keyword>
<organism evidence="5 6">
    <name type="scientific">Variovorax ginsengisoli</name>
    <dbReference type="NCBI Taxonomy" id="363844"/>
    <lineage>
        <taxon>Bacteria</taxon>
        <taxon>Pseudomonadati</taxon>
        <taxon>Pseudomonadota</taxon>
        <taxon>Betaproteobacteria</taxon>
        <taxon>Burkholderiales</taxon>
        <taxon>Comamonadaceae</taxon>
        <taxon>Variovorax</taxon>
    </lineage>
</organism>
<dbReference type="SMART" id="SM00345">
    <property type="entry name" value="HTH_GNTR"/>
    <property type="match status" value="1"/>
</dbReference>
<name>A0ABT8SBS0_9BURK</name>
<dbReference type="Proteomes" id="UP001169027">
    <property type="component" value="Unassembled WGS sequence"/>
</dbReference>
<dbReference type="Pfam" id="PF07729">
    <property type="entry name" value="FCD"/>
    <property type="match status" value="1"/>
</dbReference>